<evidence type="ECO:0000259" key="1">
    <source>
        <dbReference type="Pfam" id="PF14016"/>
    </source>
</evidence>
<feature type="domain" description="DUF4232" evidence="1">
    <location>
        <begin position="135"/>
        <end position="228"/>
    </location>
</feature>
<protein>
    <recommendedName>
        <fullName evidence="1">DUF4232 domain-containing protein</fullName>
    </recommendedName>
</protein>
<dbReference type="AlphaFoldDB" id="A0A0S4QY61"/>
<accession>A0A0S4QY61</accession>
<dbReference type="RefSeq" id="WP_091285730.1">
    <property type="nucleotide sequence ID" value="NZ_FAOZ01000042.1"/>
</dbReference>
<keyword evidence="3" id="KW-1185">Reference proteome</keyword>
<sequence>MTDVEVADVLDRMRHIRAHIAPVTVAAAMTACGLVAGCDRAPDTTAAPLPPKVSAPATLAADGTVPWVDEPAADSEFTRPARLRWTITTDRHCQASDLAAVLPAWQDRTPHVAPGADDQESRAIRRAGPYGLMGTVEATNISTQPCTLSGRSDAQLLVDDQPARVEVSNAIDEQGELRITQVNPGERAGLRLDWSPPYCGSRGRQALRLTLPHGGGTLTASVTAASAPPCSSSEIHPELRTFLSVGAWDELNPVTVPHYALTGLTATLVSPTAMTAPVGATIDYVIRLTNPADAPMDLHGVVYGQELFSLGDATRDAVNTRSTYRLNTRPVPVLAAKASQNFRFRVTLPAAITQGRELSVSWRPGGPEVEPAGTYVSFTVTAR</sequence>
<proteinExistence type="predicted"/>
<gene>
    <name evidence="2" type="ORF">Ga0074812_14255</name>
</gene>
<dbReference type="Pfam" id="PF14016">
    <property type="entry name" value="DUF4232"/>
    <property type="match status" value="1"/>
</dbReference>
<evidence type="ECO:0000313" key="3">
    <source>
        <dbReference type="Proteomes" id="UP000198802"/>
    </source>
</evidence>
<dbReference type="Proteomes" id="UP000198802">
    <property type="component" value="Unassembled WGS sequence"/>
</dbReference>
<dbReference type="InterPro" id="IPR025326">
    <property type="entry name" value="DUF4232"/>
</dbReference>
<evidence type="ECO:0000313" key="2">
    <source>
        <dbReference type="EMBL" id="CUU60577.1"/>
    </source>
</evidence>
<dbReference type="EMBL" id="FAOZ01000042">
    <property type="protein sequence ID" value="CUU60577.1"/>
    <property type="molecule type" value="Genomic_DNA"/>
</dbReference>
<name>A0A0S4QY61_9ACTN</name>
<organism evidence="2 3">
    <name type="scientific">Parafrankia irregularis</name>
    <dbReference type="NCBI Taxonomy" id="795642"/>
    <lineage>
        <taxon>Bacteria</taxon>
        <taxon>Bacillati</taxon>
        <taxon>Actinomycetota</taxon>
        <taxon>Actinomycetes</taxon>
        <taxon>Frankiales</taxon>
        <taxon>Frankiaceae</taxon>
        <taxon>Parafrankia</taxon>
    </lineage>
</organism>
<reference evidence="3" key="1">
    <citation type="submission" date="2015-11" db="EMBL/GenBank/DDBJ databases">
        <authorList>
            <person name="Varghese N."/>
        </authorList>
    </citation>
    <scope>NUCLEOTIDE SEQUENCE [LARGE SCALE GENOMIC DNA]</scope>
    <source>
        <strain evidence="3">DSM 45899</strain>
    </source>
</reference>